<keyword evidence="3" id="KW-0862">Zinc</keyword>
<dbReference type="SMART" id="SM00228">
    <property type="entry name" value="PDZ"/>
    <property type="match status" value="1"/>
</dbReference>
<gene>
    <name evidence="6" type="ORF">DME_LOCUS6922</name>
</gene>
<dbReference type="Gene3D" id="2.30.42.10">
    <property type="match status" value="1"/>
</dbReference>
<dbReference type="InterPro" id="IPR050604">
    <property type="entry name" value="PDZ-LIM_domain"/>
</dbReference>
<organism evidence="7 9">
    <name type="scientific">Dracunculus medinensis</name>
    <name type="common">Guinea worm</name>
    <dbReference type="NCBI Taxonomy" id="318479"/>
    <lineage>
        <taxon>Eukaryota</taxon>
        <taxon>Metazoa</taxon>
        <taxon>Ecdysozoa</taxon>
        <taxon>Nematoda</taxon>
        <taxon>Chromadorea</taxon>
        <taxon>Rhabditida</taxon>
        <taxon>Spirurina</taxon>
        <taxon>Dracunculoidea</taxon>
        <taxon>Dracunculidae</taxon>
        <taxon>Dracunculus</taxon>
    </lineage>
</organism>
<keyword evidence="3" id="KW-0479">Metal-binding</keyword>
<feature type="domain" description="PDZ" evidence="5">
    <location>
        <begin position="30"/>
        <end position="111"/>
    </location>
</feature>
<dbReference type="PROSITE" id="PS50106">
    <property type="entry name" value="PDZ"/>
    <property type="match status" value="1"/>
</dbReference>
<dbReference type="GO" id="GO:0061061">
    <property type="term" value="P:muscle structure development"/>
    <property type="evidence" value="ECO:0007669"/>
    <property type="project" value="TreeGrafter"/>
</dbReference>
<evidence type="ECO:0000313" key="9">
    <source>
        <dbReference type="WBParaSite" id="DME_0000256201-mRNA-1"/>
    </source>
</evidence>
<dbReference type="InterPro" id="IPR006643">
    <property type="entry name" value="Zasp-like_motif"/>
</dbReference>
<reference evidence="9" key="1">
    <citation type="submission" date="2017-02" db="UniProtKB">
        <authorList>
            <consortium name="WormBaseParasite"/>
        </authorList>
    </citation>
    <scope>IDENTIFICATION</scope>
</reference>
<dbReference type="GO" id="GO:0003779">
    <property type="term" value="F:actin binding"/>
    <property type="evidence" value="ECO:0007669"/>
    <property type="project" value="TreeGrafter"/>
</dbReference>
<dbReference type="WBParaSite" id="DME_0000256201-mRNA-1">
    <property type="protein sequence ID" value="DME_0000256201-mRNA-1"/>
    <property type="gene ID" value="DME_0000256201"/>
</dbReference>
<dbReference type="GO" id="GO:0030018">
    <property type="term" value="C:Z disc"/>
    <property type="evidence" value="ECO:0007669"/>
    <property type="project" value="TreeGrafter"/>
</dbReference>
<dbReference type="SUPFAM" id="SSF50156">
    <property type="entry name" value="PDZ domain-like"/>
    <property type="match status" value="1"/>
</dbReference>
<dbReference type="InterPro" id="IPR001478">
    <property type="entry name" value="PDZ"/>
</dbReference>
<feature type="compositionally biased region" description="Basic and acidic residues" evidence="4">
    <location>
        <begin position="216"/>
        <end position="228"/>
    </location>
</feature>
<dbReference type="Pfam" id="PF00595">
    <property type="entry name" value="PDZ"/>
    <property type="match status" value="1"/>
</dbReference>
<dbReference type="PANTHER" id="PTHR24214">
    <property type="entry name" value="PDZ AND LIM DOMAIN PROTEIN ZASP"/>
    <property type="match status" value="1"/>
</dbReference>
<dbReference type="PANTHER" id="PTHR24214:SF31">
    <property type="entry name" value="PDZ DOMAIN-CONTAINING PROTEIN"/>
    <property type="match status" value="1"/>
</dbReference>
<dbReference type="GO" id="GO:0031941">
    <property type="term" value="C:filamentous actin"/>
    <property type="evidence" value="ECO:0007669"/>
    <property type="project" value="TreeGrafter"/>
</dbReference>
<dbReference type="EMBL" id="UYYG01001157">
    <property type="protein sequence ID" value="VDN56949.1"/>
    <property type="molecule type" value="Genomic_DNA"/>
</dbReference>
<feature type="region of interest" description="Disordered" evidence="4">
    <location>
        <begin position="216"/>
        <end position="236"/>
    </location>
</feature>
<evidence type="ECO:0000259" key="5">
    <source>
        <dbReference type="PROSITE" id="PS50106"/>
    </source>
</evidence>
<evidence type="ECO:0000256" key="3">
    <source>
        <dbReference type="ARBA" id="ARBA00023038"/>
    </source>
</evidence>
<evidence type="ECO:0000256" key="4">
    <source>
        <dbReference type="SAM" id="MobiDB-lite"/>
    </source>
</evidence>
<evidence type="ECO:0000313" key="6">
    <source>
        <dbReference type="EMBL" id="VDN56949.1"/>
    </source>
</evidence>
<dbReference type="OrthoDB" id="44841at2759"/>
<keyword evidence="2" id="KW-0963">Cytoplasm</keyword>
<dbReference type="SMART" id="SM00735">
    <property type="entry name" value="ZM"/>
    <property type="match status" value="1"/>
</dbReference>
<keyword evidence="3" id="KW-0440">LIM domain</keyword>
<dbReference type="Proteomes" id="UP000038040">
    <property type="component" value="Unplaced"/>
</dbReference>
<evidence type="ECO:0000313" key="7">
    <source>
        <dbReference type="Proteomes" id="UP000038040"/>
    </source>
</evidence>
<proteinExistence type="predicted"/>
<comment type="subcellular location">
    <subcellularLocation>
        <location evidence="1">Cytoplasm</location>
    </subcellularLocation>
</comment>
<dbReference type="InterPro" id="IPR036034">
    <property type="entry name" value="PDZ_sf"/>
</dbReference>
<evidence type="ECO:0000313" key="8">
    <source>
        <dbReference type="Proteomes" id="UP000274756"/>
    </source>
</evidence>
<protein>
    <submittedName>
        <fullName evidence="9">PDZ domain-containing protein</fullName>
    </submittedName>
</protein>
<dbReference type="GO" id="GO:0005912">
    <property type="term" value="C:adherens junction"/>
    <property type="evidence" value="ECO:0007669"/>
    <property type="project" value="TreeGrafter"/>
</dbReference>
<dbReference type="GO" id="GO:0051371">
    <property type="term" value="F:muscle alpha-actinin binding"/>
    <property type="evidence" value="ECO:0007669"/>
    <property type="project" value="TreeGrafter"/>
</dbReference>
<dbReference type="AlphaFoldDB" id="A0A0N4U6K6"/>
<keyword evidence="8" id="KW-1185">Reference proteome</keyword>
<accession>A0A0N4U6K6</accession>
<sequence length="350" mass="39665">MTIEAPSNAVKLLNRIDTRFVDAMAYEAITVRMNRSNESISWGFTVGGGSGSPLRIASIEKDSLADKAGLETGDIITDLVGRNTKNMSLHDAKGLVERSVHEILMNLQRYYTSHPCLPWNLTERDNKIIVDRIQSSDSSIRHKTYQINFVRKISNSDDERSERNRTHFMPTEYQSGINENSYRRHIQQQQQNQTGNGFRTTYMPIHIDTKASEPFDARSLHKSPDESHSQQSFASNARNNYRETGNVRFIHSPRTIRQLSPSASIRHLQYNSPMNLYSPESAAEQYLQQTGGLFGTDPNLRRHGDAPYLTSETRRLIAEEETGKDFRAHSPSAQSASFKRISRACGTPVD</sequence>
<dbReference type="GO" id="GO:0001725">
    <property type="term" value="C:stress fiber"/>
    <property type="evidence" value="ECO:0007669"/>
    <property type="project" value="TreeGrafter"/>
</dbReference>
<dbReference type="STRING" id="318479.A0A0N4U6K6"/>
<name>A0A0N4U6K6_DRAME</name>
<evidence type="ECO:0000256" key="2">
    <source>
        <dbReference type="ARBA" id="ARBA00022490"/>
    </source>
</evidence>
<reference evidence="6 8" key="2">
    <citation type="submission" date="2018-11" db="EMBL/GenBank/DDBJ databases">
        <authorList>
            <consortium name="Pathogen Informatics"/>
        </authorList>
    </citation>
    <scope>NUCLEOTIDE SEQUENCE [LARGE SCALE GENOMIC DNA]</scope>
</reference>
<evidence type="ECO:0000256" key="1">
    <source>
        <dbReference type="ARBA" id="ARBA00004496"/>
    </source>
</evidence>
<dbReference type="Proteomes" id="UP000274756">
    <property type="component" value="Unassembled WGS sequence"/>
</dbReference>
<feature type="region of interest" description="Disordered" evidence="4">
    <location>
        <begin position="321"/>
        <end position="350"/>
    </location>
</feature>
<dbReference type="GO" id="GO:0030036">
    <property type="term" value="P:actin cytoskeleton organization"/>
    <property type="evidence" value="ECO:0007669"/>
    <property type="project" value="TreeGrafter"/>
</dbReference>